<reference evidence="1" key="1">
    <citation type="submission" date="2021-12" db="EMBL/GenBank/DDBJ databases">
        <title>Discovery of the Pendulisporaceae a myxobacterial family with distinct sporulation behavior and unique specialized metabolism.</title>
        <authorList>
            <person name="Garcia R."/>
            <person name="Popoff A."/>
            <person name="Bader C.D."/>
            <person name="Loehr J."/>
            <person name="Walesch S."/>
            <person name="Walt C."/>
            <person name="Boldt J."/>
            <person name="Bunk B."/>
            <person name="Haeckl F.J.F.P.J."/>
            <person name="Gunesch A.P."/>
            <person name="Birkelbach J."/>
            <person name="Nuebel U."/>
            <person name="Pietschmann T."/>
            <person name="Bach T."/>
            <person name="Mueller R."/>
        </authorList>
    </citation>
    <scope>NUCLEOTIDE SEQUENCE</scope>
    <source>
        <strain evidence="1">MSr11367</strain>
    </source>
</reference>
<evidence type="ECO:0000313" key="1">
    <source>
        <dbReference type="EMBL" id="WXB07156.1"/>
    </source>
</evidence>
<accession>A0ABZ2LBI2</accession>
<name>A0ABZ2LBI2_9BACT</name>
<dbReference type="Proteomes" id="UP001374803">
    <property type="component" value="Chromosome"/>
</dbReference>
<gene>
    <name evidence="1" type="ORF">LVJ94_07895</name>
</gene>
<protein>
    <recommendedName>
        <fullName evidence="3">Knr4/Smi1-like domain-containing protein</fullName>
    </recommendedName>
</protein>
<sequence length="333" mass="37286">MTKIEEWIAARIAECSPTRTSGRSGAAELLRALPFFSGKATQIFGMMADRSKMPELASLRAACKEAIRAWYEECGRTDPAFQVDMYQFGAKHPELGLAFAEPPWVAEQKARMRELQRERDARLLPYGRPSDTLAVWPGLQQQLSELRGLGARVPFDVVMSDAFGMFQFEWYPDDWASVGEIQHDPAFYPLAGADGDCFGLLLDTSLASQGIAAPLVHYSHEHSPVYEWVFESCATAVHVFSAAAMNRPRPSSMAGSQHAQVTELLQAMNDFDPPKREATRIASWQSIHESTRDAATFGAFEKAGNIFAVRSLAVWEICNRYHEEKQKMPYRPT</sequence>
<evidence type="ECO:0008006" key="3">
    <source>
        <dbReference type="Google" id="ProtNLM"/>
    </source>
</evidence>
<dbReference type="EMBL" id="CP089983">
    <property type="protein sequence ID" value="WXB07156.1"/>
    <property type="molecule type" value="Genomic_DNA"/>
</dbReference>
<keyword evidence="2" id="KW-1185">Reference proteome</keyword>
<dbReference type="RefSeq" id="WP_394836816.1">
    <property type="nucleotide sequence ID" value="NZ_CP089929.1"/>
</dbReference>
<proteinExistence type="predicted"/>
<evidence type="ECO:0000313" key="2">
    <source>
        <dbReference type="Proteomes" id="UP001374803"/>
    </source>
</evidence>
<organism evidence="1 2">
    <name type="scientific">Pendulispora rubella</name>
    <dbReference type="NCBI Taxonomy" id="2741070"/>
    <lineage>
        <taxon>Bacteria</taxon>
        <taxon>Pseudomonadati</taxon>
        <taxon>Myxococcota</taxon>
        <taxon>Myxococcia</taxon>
        <taxon>Myxococcales</taxon>
        <taxon>Sorangiineae</taxon>
        <taxon>Pendulisporaceae</taxon>
        <taxon>Pendulispora</taxon>
    </lineage>
</organism>